<keyword evidence="1" id="KW-0378">Hydrolase</keyword>
<evidence type="ECO:0000256" key="2">
    <source>
        <dbReference type="SAM" id="SignalP"/>
    </source>
</evidence>
<proteinExistence type="predicted"/>
<dbReference type="PANTHER" id="PTHR43540:SF6">
    <property type="entry name" value="ISOCHORISMATASE-LIKE DOMAIN-CONTAINING PROTEIN"/>
    <property type="match status" value="1"/>
</dbReference>
<dbReference type="SUPFAM" id="SSF52499">
    <property type="entry name" value="Isochorismatase-like hydrolases"/>
    <property type="match status" value="1"/>
</dbReference>
<dbReference type="Gene3D" id="3.40.50.850">
    <property type="entry name" value="Isochorismatase-like"/>
    <property type="match status" value="1"/>
</dbReference>
<reference evidence="4 5" key="1">
    <citation type="submission" date="2016-10" db="EMBL/GenBank/DDBJ databases">
        <authorList>
            <person name="de Groot N.N."/>
        </authorList>
    </citation>
    <scope>NUCLEOTIDE SEQUENCE [LARGE SCALE GENOMIC DNA]</scope>
    <source>
        <strain evidence="4 5">A52C2</strain>
    </source>
</reference>
<feature type="chain" id="PRO_5011772325" evidence="2">
    <location>
        <begin position="25"/>
        <end position="208"/>
    </location>
</feature>
<dbReference type="STRING" id="1855383.SAMN05216548_10933"/>
<dbReference type="RefSeq" id="WP_092497071.1">
    <property type="nucleotide sequence ID" value="NZ_FOFG01000009.1"/>
</dbReference>
<dbReference type="Pfam" id="PF00857">
    <property type="entry name" value="Isochorismatase"/>
    <property type="match status" value="1"/>
</dbReference>
<keyword evidence="5" id="KW-1185">Reference proteome</keyword>
<feature type="signal peptide" evidence="2">
    <location>
        <begin position="1"/>
        <end position="24"/>
    </location>
</feature>
<dbReference type="InterPro" id="IPR036380">
    <property type="entry name" value="Isochorismatase-like_sf"/>
</dbReference>
<dbReference type="EMBL" id="FOFG01000009">
    <property type="protein sequence ID" value="SEQ92509.1"/>
    <property type="molecule type" value="Genomic_DNA"/>
</dbReference>
<accession>A0A1H9K087</accession>
<dbReference type="PANTHER" id="PTHR43540">
    <property type="entry name" value="PEROXYUREIDOACRYLATE/UREIDOACRYLATE AMIDOHYDROLASE-RELATED"/>
    <property type="match status" value="1"/>
</dbReference>
<gene>
    <name evidence="4" type="ORF">SAMN05216548_10933</name>
</gene>
<evidence type="ECO:0000259" key="3">
    <source>
        <dbReference type="Pfam" id="PF00857"/>
    </source>
</evidence>
<dbReference type="CDD" id="cd00431">
    <property type="entry name" value="cysteine_hydrolases"/>
    <property type="match status" value="1"/>
</dbReference>
<keyword evidence="2" id="KW-0732">Signal</keyword>
<evidence type="ECO:0000313" key="5">
    <source>
        <dbReference type="Proteomes" id="UP000199647"/>
    </source>
</evidence>
<organism evidence="4 5">
    <name type="scientific">Faunimonas pinastri</name>
    <dbReference type="NCBI Taxonomy" id="1855383"/>
    <lineage>
        <taxon>Bacteria</taxon>
        <taxon>Pseudomonadati</taxon>
        <taxon>Pseudomonadota</taxon>
        <taxon>Alphaproteobacteria</taxon>
        <taxon>Hyphomicrobiales</taxon>
        <taxon>Afifellaceae</taxon>
        <taxon>Faunimonas</taxon>
    </lineage>
</organism>
<feature type="domain" description="Isochorismatase-like" evidence="3">
    <location>
        <begin position="52"/>
        <end position="190"/>
    </location>
</feature>
<evidence type="ECO:0000313" key="4">
    <source>
        <dbReference type="EMBL" id="SEQ92509.1"/>
    </source>
</evidence>
<protein>
    <submittedName>
        <fullName evidence="4">Nicotinamidase-related amidase</fullName>
    </submittedName>
</protein>
<dbReference type="Proteomes" id="UP000199647">
    <property type="component" value="Unassembled WGS sequence"/>
</dbReference>
<dbReference type="AlphaFoldDB" id="A0A1H9K087"/>
<dbReference type="InterPro" id="IPR000868">
    <property type="entry name" value="Isochorismatase-like_dom"/>
</dbReference>
<sequence>MRPIRTLCLAGLCLSPLLAGAASAATIVDEWKSVAVPPPPVLQSVKADPATTALVILDMVQQRCNERPRCVDSVKPVSELLAKARAAHVPVIYTLVPGAKPADVVKELAPEKGDPVVTASADKFLKTDLEKILKDKGIKTIVTVGTAAEGAVLATSSEAAMRGFEVVVPVDGASSATPYGEQYTAWHLANAPGPKGHVTLTRTDMVAF</sequence>
<dbReference type="InterPro" id="IPR050272">
    <property type="entry name" value="Isochorismatase-like_hydrls"/>
</dbReference>
<dbReference type="OrthoDB" id="4305745at2"/>
<name>A0A1H9K087_9HYPH</name>
<dbReference type="GO" id="GO:0016787">
    <property type="term" value="F:hydrolase activity"/>
    <property type="evidence" value="ECO:0007669"/>
    <property type="project" value="UniProtKB-KW"/>
</dbReference>
<evidence type="ECO:0000256" key="1">
    <source>
        <dbReference type="ARBA" id="ARBA00022801"/>
    </source>
</evidence>